<comment type="subcellular location">
    <subcellularLocation>
        <location evidence="1">Cell membrane</location>
        <topology evidence="1">Multi-pass membrane protein</topology>
    </subcellularLocation>
</comment>
<sequence length="579" mass="61068">MAETAFAVAPPAAVLRAGRALVRRHRGRLAVVTATFLLAAGCGLVGPWAVGRIVDEVSGDGGVDAVARYGVVMAIALAGQAAFSALAGLIGMRTGERVFADLRESFMTAVTRLPLGAVERAGTGDLVTRTTRDVGMVSDTVRFGLPQLLQLVVTVVATVVAAVLVDARVSLAMLVILLVGPVVVWYLRRSRPVWERVGAAFSDVGEDVSANARSARDIDLLGLDGVRRDAVDSSLRGLYRARRHEVFLRTVLIPSTNLAFSVPLVVTLLWGGWLAERGMATAGAVAAVVLYNGQLARPVEQLIDWVDELQQSWVSYARILGVESDVERGVAASEDAASLQGALELDRVTFAYRPGEDVLHGVSLATTPGERLAVVGPSGSGKSTIARLMSGIDRPRTGAVRIGGVDLAGFGAQEVRRTVCLVTQEHHVFVGTLAENLRLARRGATDGELEGALRAVGVDWQGELDDGLDTSVGAGGLALTPVQAQQVALARVLLLDPDILVLDEATSMFDATSARTSERAVSAALAGRTVVAIAHRLQTAADADRVAVVVDGRVLELGSHDELLDADGEYARLWRAWQG</sequence>
<feature type="domain" description="ABC transmembrane type-1" evidence="12">
    <location>
        <begin position="30"/>
        <end position="311"/>
    </location>
</feature>
<dbReference type="SUPFAM" id="SSF52540">
    <property type="entry name" value="P-loop containing nucleoside triphosphate hydrolases"/>
    <property type="match status" value="1"/>
</dbReference>
<evidence type="ECO:0000256" key="4">
    <source>
        <dbReference type="ARBA" id="ARBA00022519"/>
    </source>
</evidence>
<dbReference type="InterPro" id="IPR036640">
    <property type="entry name" value="ABC1_TM_sf"/>
</dbReference>
<dbReference type="OrthoDB" id="9806127at2"/>
<dbReference type="GO" id="GO:0005886">
    <property type="term" value="C:plasma membrane"/>
    <property type="evidence" value="ECO:0007669"/>
    <property type="project" value="UniProtKB-SubCell"/>
</dbReference>
<proteinExistence type="predicted"/>
<evidence type="ECO:0000259" key="12">
    <source>
        <dbReference type="PROSITE" id="PS50929"/>
    </source>
</evidence>
<evidence type="ECO:0000256" key="5">
    <source>
        <dbReference type="ARBA" id="ARBA00022692"/>
    </source>
</evidence>
<dbReference type="Pfam" id="PF00005">
    <property type="entry name" value="ABC_tran"/>
    <property type="match status" value="1"/>
</dbReference>
<dbReference type="eggNOG" id="COG1132">
    <property type="taxonomic scope" value="Bacteria"/>
</dbReference>
<keyword evidence="3" id="KW-1003">Cell membrane</keyword>
<dbReference type="Pfam" id="PF00664">
    <property type="entry name" value="ABC_membrane"/>
    <property type="match status" value="1"/>
</dbReference>
<evidence type="ECO:0000313" key="13">
    <source>
        <dbReference type="EMBL" id="ACQ81968.1"/>
    </source>
</evidence>
<dbReference type="PANTHER" id="PTHR43394">
    <property type="entry name" value="ATP-DEPENDENT PERMEASE MDL1, MITOCHONDRIAL"/>
    <property type="match status" value="1"/>
</dbReference>
<dbReference type="GO" id="GO:0005524">
    <property type="term" value="F:ATP binding"/>
    <property type="evidence" value="ECO:0007669"/>
    <property type="project" value="UniProtKB-KW"/>
</dbReference>
<dbReference type="InterPro" id="IPR027417">
    <property type="entry name" value="P-loop_NTPase"/>
</dbReference>
<accession>C5C3Q9</accession>
<dbReference type="PANTHER" id="PTHR43394:SF1">
    <property type="entry name" value="ATP-BINDING CASSETTE SUB-FAMILY B MEMBER 10, MITOCHONDRIAL"/>
    <property type="match status" value="1"/>
</dbReference>
<dbReference type="FunFam" id="3.40.50.300:FF:001001">
    <property type="entry name" value="Multidrug ABC transporter ATP-binding protein"/>
    <property type="match status" value="1"/>
</dbReference>
<feature type="transmembrane region" description="Helical" evidence="10">
    <location>
        <begin position="246"/>
        <end position="273"/>
    </location>
</feature>
<feature type="transmembrane region" description="Helical" evidence="10">
    <location>
        <begin position="148"/>
        <end position="165"/>
    </location>
</feature>
<keyword evidence="14" id="KW-1185">Reference proteome</keyword>
<evidence type="ECO:0000256" key="2">
    <source>
        <dbReference type="ARBA" id="ARBA00022448"/>
    </source>
</evidence>
<evidence type="ECO:0000256" key="6">
    <source>
        <dbReference type="ARBA" id="ARBA00022741"/>
    </source>
</evidence>
<dbReference type="PROSITE" id="PS50929">
    <property type="entry name" value="ABC_TM1F"/>
    <property type="match status" value="1"/>
</dbReference>
<dbReference type="HOGENOM" id="CLU_000604_84_9_11"/>
<protein>
    <submittedName>
        <fullName evidence="13">ABC transporter related</fullName>
    </submittedName>
</protein>
<evidence type="ECO:0000256" key="10">
    <source>
        <dbReference type="SAM" id="Phobius"/>
    </source>
</evidence>
<feature type="transmembrane region" description="Helical" evidence="10">
    <location>
        <begin position="69"/>
        <end position="90"/>
    </location>
</feature>
<evidence type="ECO:0000256" key="8">
    <source>
        <dbReference type="ARBA" id="ARBA00022989"/>
    </source>
</evidence>
<dbReference type="SMART" id="SM00382">
    <property type="entry name" value="AAA"/>
    <property type="match status" value="1"/>
</dbReference>
<evidence type="ECO:0000256" key="7">
    <source>
        <dbReference type="ARBA" id="ARBA00022840"/>
    </source>
</evidence>
<dbReference type="InterPro" id="IPR011527">
    <property type="entry name" value="ABC1_TM_dom"/>
</dbReference>
<keyword evidence="7" id="KW-0067">ATP-binding</keyword>
<dbReference type="PROSITE" id="PS50893">
    <property type="entry name" value="ABC_TRANSPORTER_2"/>
    <property type="match status" value="1"/>
</dbReference>
<dbReference type="SUPFAM" id="SSF90123">
    <property type="entry name" value="ABC transporter transmembrane region"/>
    <property type="match status" value="1"/>
</dbReference>
<evidence type="ECO:0000256" key="3">
    <source>
        <dbReference type="ARBA" id="ARBA00022475"/>
    </source>
</evidence>
<dbReference type="CDD" id="cd07346">
    <property type="entry name" value="ABC_6TM_exporters"/>
    <property type="match status" value="1"/>
</dbReference>
<reference evidence="13 14" key="1">
    <citation type="journal article" date="2009" name="Stand. Genomic Sci.">
        <title>Complete genome sequence of Beutenbergia cavernae type strain (HKI 0122).</title>
        <authorList>
            <person name="Land M."/>
            <person name="Pukall R."/>
            <person name="Abt B."/>
            <person name="Goker M."/>
            <person name="Rohde M."/>
            <person name="Glavina Del Rio T."/>
            <person name="Tice H."/>
            <person name="Copeland A."/>
            <person name="Cheng J.F."/>
            <person name="Lucas S."/>
            <person name="Chen F."/>
            <person name="Nolan M."/>
            <person name="Bruce D."/>
            <person name="Goodwin L."/>
            <person name="Pitluck S."/>
            <person name="Ivanova N."/>
            <person name="Mavromatis K."/>
            <person name="Ovchinnikova G."/>
            <person name="Pati A."/>
            <person name="Chen A."/>
            <person name="Palaniappan K."/>
            <person name="Hauser L."/>
            <person name="Chang Y.J."/>
            <person name="Jefferies C.C."/>
            <person name="Saunders E."/>
            <person name="Brettin T."/>
            <person name="Detter J.C."/>
            <person name="Han C."/>
            <person name="Chain P."/>
            <person name="Bristow J."/>
            <person name="Eisen J.A."/>
            <person name="Markowitz V."/>
            <person name="Hugenholtz P."/>
            <person name="Kyrpides N.C."/>
            <person name="Klenk H.P."/>
            <person name="Lapidus A."/>
        </authorList>
    </citation>
    <scope>NUCLEOTIDE SEQUENCE [LARGE SCALE GENOMIC DNA]</scope>
    <source>
        <strain evidence="14">ATCC BAA-8 / DSM 12333 / NBRC 16432</strain>
    </source>
</reference>
<keyword evidence="2" id="KW-0813">Transport</keyword>
<dbReference type="EMBL" id="CP001618">
    <property type="protein sequence ID" value="ACQ81968.1"/>
    <property type="molecule type" value="Genomic_DNA"/>
</dbReference>
<dbReference type="STRING" id="471853.Bcav_3726"/>
<dbReference type="InterPro" id="IPR003439">
    <property type="entry name" value="ABC_transporter-like_ATP-bd"/>
</dbReference>
<feature type="transmembrane region" description="Helical" evidence="10">
    <location>
        <begin position="29"/>
        <end position="49"/>
    </location>
</feature>
<dbReference type="RefSeq" id="WP_015884205.1">
    <property type="nucleotide sequence ID" value="NC_012669.1"/>
</dbReference>
<feature type="domain" description="ABC transporter" evidence="11">
    <location>
        <begin position="343"/>
        <end position="576"/>
    </location>
</feature>
<evidence type="ECO:0000256" key="1">
    <source>
        <dbReference type="ARBA" id="ARBA00004651"/>
    </source>
</evidence>
<gene>
    <name evidence="13" type="ordered locus">Bcav_3726</name>
</gene>
<organism evidence="13 14">
    <name type="scientific">Beutenbergia cavernae (strain ATCC BAA-8 / DSM 12333 / CCUG 43141 / JCM 11478 / NBRC 16432 / NCIMB 13614 / HKI 0122)</name>
    <dbReference type="NCBI Taxonomy" id="471853"/>
    <lineage>
        <taxon>Bacteria</taxon>
        <taxon>Bacillati</taxon>
        <taxon>Actinomycetota</taxon>
        <taxon>Actinomycetes</taxon>
        <taxon>Micrococcales</taxon>
        <taxon>Beutenbergiaceae</taxon>
        <taxon>Beutenbergia</taxon>
    </lineage>
</organism>
<keyword evidence="4" id="KW-0997">Cell inner membrane</keyword>
<evidence type="ECO:0000256" key="9">
    <source>
        <dbReference type="ARBA" id="ARBA00023136"/>
    </source>
</evidence>
<keyword evidence="9 10" id="KW-0472">Membrane</keyword>
<dbReference type="InterPro" id="IPR039421">
    <property type="entry name" value="Type_1_exporter"/>
</dbReference>
<dbReference type="Gene3D" id="3.40.50.300">
    <property type="entry name" value="P-loop containing nucleotide triphosphate hydrolases"/>
    <property type="match status" value="1"/>
</dbReference>
<evidence type="ECO:0000313" key="14">
    <source>
        <dbReference type="Proteomes" id="UP000007962"/>
    </source>
</evidence>
<dbReference type="Gene3D" id="1.20.1560.10">
    <property type="entry name" value="ABC transporter type 1, transmembrane domain"/>
    <property type="match status" value="1"/>
</dbReference>
<keyword evidence="6" id="KW-0547">Nucleotide-binding</keyword>
<dbReference type="GO" id="GO:0016887">
    <property type="term" value="F:ATP hydrolysis activity"/>
    <property type="evidence" value="ECO:0007669"/>
    <property type="project" value="InterPro"/>
</dbReference>
<dbReference type="AlphaFoldDB" id="C5C3Q9"/>
<evidence type="ECO:0000259" key="11">
    <source>
        <dbReference type="PROSITE" id="PS50893"/>
    </source>
</evidence>
<dbReference type="GO" id="GO:0015421">
    <property type="term" value="F:ABC-type oligopeptide transporter activity"/>
    <property type="evidence" value="ECO:0007669"/>
    <property type="project" value="TreeGrafter"/>
</dbReference>
<dbReference type="Proteomes" id="UP000007962">
    <property type="component" value="Chromosome"/>
</dbReference>
<name>C5C3Q9_BEUC1</name>
<keyword evidence="8 10" id="KW-1133">Transmembrane helix</keyword>
<feature type="transmembrane region" description="Helical" evidence="10">
    <location>
        <begin position="171"/>
        <end position="187"/>
    </location>
</feature>
<dbReference type="InterPro" id="IPR003593">
    <property type="entry name" value="AAA+_ATPase"/>
</dbReference>
<dbReference type="KEGG" id="bcv:Bcav_3726"/>
<keyword evidence="5 10" id="KW-0812">Transmembrane</keyword>